<organism evidence="4 5">
    <name type="scientific">Helobdella robusta</name>
    <name type="common">Californian leech</name>
    <dbReference type="NCBI Taxonomy" id="6412"/>
    <lineage>
        <taxon>Eukaryota</taxon>
        <taxon>Metazoa</taxon>
        <taxon>Spiralia</taxon>
        <taxon>Lophotrochozoa</taxon>
        <taxon>Annelida</taxon>
        <taxon>Clitellata</taxon>
        <taxon>Hirudinea</taxon>
        <taxon>Rhynchobdellida</taxon>
        <taxon>Glossiphoniidae</taxon>
        <taxon>Helobdella</taxon>
    </lineage>
</organism>
<protein>
    <submittedName>
        <fullName evidence="3 4">Uncharacterized protein</fullName>
    </submittedName>
</protein>
<keyword evidence="2" id="KW-0812">Transmembrane</keyword>
<gene>
    <name evidence="4" type="primary">20202426</name>
    <name evidence="3" type="ORF">HELRODRAFT_168612</name>
</gene>
<sequence>MELKELEPLMMKMMMKDDDEDDEHDDEEDDDDDDVNISNNNNHNFNSNNNINTINNNNINNNNININNNNVNNNNNINNNINNNNISNNINNINNKNNINNNIINNNNINKIILAFFIVISITFLFLYTMPYHLNDLDALNLEKDDKIKPNSSGNSKKDKLKKAKFESILDEKLKKLEELFIEERNIFREIVNNAAINNSPKVERKQQSDCKTESSKQSDWSEIVKRKIKKSSNVQHVANVQRVANIQHVANVQHVANINMLKTKKKTHNTNIANMKTVIGTQTDKQTNLKAMKPSPKRKVFYVGRLDQQCTAKELSEHINGLKIEYLREYTHKTCRRLLCTGKYKMWNAIVDSFNETLVRKECGNQNYFLLAHVETLTSLSKLACK</sequence>
<dbReference type="EMBL" id="AMQM01003006">
    <property type="status" value="NOT_ANNOTATED_CDS"/>
    <property type="molecule type" value="Genomic_DNA"/>
</dbReference>
<dbReference type="InParanoid" id="T1F0S6"/>
<proteinExistence type="predicted"/>
<reference evidence="5" key="1">
    <citation type="submission" date="2012-12" db="EMBL/GenBank/DDBJ databases">
        <authorList>
            <person name="Hellsten U."/>
            <person name="Grimwood J."/>
            <person name="Chapman J.A."/>
            <person name="Shapiro H."/>
            <person name="Aerts A."/>
            <person name="Otillar R.P."/>
            <person name="Terry A.Y."/>
            <person name="Boore J.L."/>
            <person name="Simakov O."/>
            <person name="Marletaz F."/>
            <person name="Cho S.-J."/>
            <person name="Edsinger-Gonzales E."/>
            <person name="Havlak P."/>
            <person name="Kuo D.-H."/>
            <person name="Larsson T."/>
            <person name="Lv J."/>
            <person name="Arendt D."/>
            <person name="Savage R."/>
            <person name="Osoegawa K."/>
            <person name="de Jong P."/>
            <person name="Lindberg D.R."/>
            <person name="Seaver E.C."/>
            <person name="Weisblat D.A."/>
            <person name="Putnam N.H."/>
            <person name="Grigoriev I.V."/>
            <person name="Rokhsar D.S."/>
        </authorList>
    </citation>
    <scope>NUCLEOTIDE SEQUENCE</scope>
</reference>
<dbReference type="Proteomes" id="UP000015101">
    <property type="component" value="Unassembled WGS sequence"/>
</dbReference>
<dbReference type="GeneID" id="20202426"/>
<dbReference type="AlphaFoldDB" id="T1F0S6"/>
<reference evidence="3 5" key="2">
    <citation type="journal article" date="2013" name="Nature">
        <title>Insights into bilaterian evolution from three spiralian genomes.</title>
        <authorList>
            <person name="Simakov O."/>
            <person name="Marletaz F."/>
            <person name="Cho S.J."/>
            <person name="Edsinger-Gonzales E."/>
            <person name="Havlak P."/>
            <person name="Hellsten U."/>
            <person name="Kuo D.H."/>
            <person name="Larsson T."/>
            <person name="Lv J."/>
            <person name="Arendt D."/>
            <person name="Savage R."/>
            <person name="Osoegawa K."/>
            <person name="de Jong P."/>
            <person name="Grimwood J."/>
            <person name="Chapman J.A."/>
            <person name="Shapiro H."/>
            <person name="Aerts A."/>
            <person name="Otillar R.P."/>
            <person name="Terry A.Y."/>
            <person name="Boore J.L."/>
            <person name="Grigoriev I.V."/>
            <person name="Lindberg D.R."/>
            <person name="Seaver E.C."/>
            <person name="Weisblat D.A."/>
            <person name="Putnam N.H."/>
            <person name="Rokhsar D.S."/>
        </authorList>
    </citation>
    <scope>NUCLEOTIDE SEQUENCE</scope>
</reference>
<dbReference type="EnsemblMetazoa" id="HelroT168612">
    <property type="protein sequence ID" value="HelroP168612"/>
    <property type="gene ID" value="HelroG168612"/>
</dbReference>
<dbReference type="EMBL" id="AMQM01003005">
    <property type="status" value="NOT_ANNOTATED_CDS"/>
    <property type="molecule type" value="Genomic_DNA"/>
</dbReference>
<dbReference type="CTD" id="20202426"/>
<evidence type="ECO:0000256" key="2">
    <source>
        <dbReference type="SAM" id="Phobius"/>
    </source>
</evidence>
<name>T1F0S6_HELRO</name>
<evidence type="ECO:0000313" key="5">
    <source>
        <dbReference type="Proteomes" id="UP000015101"/>
    </source>
</evidence>
<reference evidence="4" key="3">
    <citation type="submission" date="2015-06" db="UniProtKB">
        <authorList>
            <consortium name="EnsemblMetazoa"/>
        </authorList>
    </citation>
    <scope>IDENTIFICATION</scope>
</reference>
<keyword evidence="2" id="KW-0472">Membrane</keyword>
<feature type="region of interest" description="Disordered" evidence="1">
    <location>
        <begin position="16"/>
        <end position="49"/>
    </location>
</feature>
<feature type="transmembrane region" description="Helical" evidence="2">
    <location>
        <begin position="112"/>
        <end position="134"/>
    </location>
</feature>
<feature type="compositionally biased region" description="Acidic residues" evidence="1">
    <location>
        <begin position="17"/>
        <end position="35"/>
    </location>
</feature>
<feature type="compositionally biased region" description="Low complexity" evidence="1">
    <location>
        <begin position="36"/>
        <end position="49"/>
    </location>
</feature>
<keyword evidence="2" id="KW-1133">Transmembrane helix</keyword>
<keyword evidence="5" id="KW-1185">Reference proteome</keyword>
<dbReference type="EMBL" id="KB095959">
    <property type="protein sequence ID" value="ESO09604.1"/>
    <property type="molecule type" value="Genomic_DNA"/>
</dbReference>
<accession>T1F0S6</accession>
<dbReference type="KEGG" id="hro:HELRODRAFT_168612"/>
<evidence type="ECO:0000313" key="3">
    <source>
        <dbReference type="EMBL" id="ESO09604.1"/>
    </source>
</evidence>
<dbReference type="RefSeq" id="XP_009012697.1">
    <property type="nucleotide sequence ID" value="XM_009014449.1"/>
</dbReference>
<evidence type="ECO:0000256" key="1">
    <source>
        <dbReference type="SAM" id="MobiDB-lite"/>
    </source>
</evidence>
<dbReference type="HOGENOM" id="CLU_714292_0_0_1"/>
<evidence type="ECO:0000313" key="4">
    <source>
        <dbReference type="EnsemblMetazoa" id="HelroP168612"/>
    </source>
</evidence>